<dbReference type="SUPFAM" id="SSF81901">
    <property type="entry name" value="HCP-like"/>
    <property type="match status" value="1"/>
</dbReference>
<name>A0A177XV65_9VIBR</name>
<feature type="transmembrane region" description="Helical" evidence="3">
    <location>
        <begin position="196"/>
        <end position="214"/>
    </location>
</feature>
<dbReference type="Gene3D" id="1.10.287.110">
    <property type="entry name" value="DnaJ domain"/>
    <property type="match status" value="1"/>
</dbReference>
<keyword evidence="2" id="KW-0175">Coiled coil</keyword>
<organism evidence="6 7">
    <name type="scientific">Vibrio bivalvicida</name>
    <dbReference type="NCBI Taxonomy" id="1276888"/>
    <lineage>
        <taxon>Bacteria</taxon>
        <taxon>Pseudomonadati</taxon>
        <taxon>Pseudomonadota</taxon>
        <taxon>Gammaproteobacteria</taxon>
        <taxon>Vibrionales</taxon>
        <taxon>Vibrionaceae</taxon>
        <taxon>Vibrio</taxon>
        <taxon>Vibrio oreintalis group</taxon>
    </lineage>
</organism>
<dbReference type="PANTHER" id="PTHR11102:SF160">
    <property type="entry name" value="ERAD-ASSOCIATED E3 UBIQUITIN-PROTEIN LIGASE COMPONENT HRD3"/>
    <property type="match status" value="1"/>
</dbReference>
<protein>
    <recommendedName>
        <fullName evidence="5">J domain-containing protein</fullName>
    </recommendedName>
</protein>
<gene>
    <name evidence="6" type="ORF">APB76_20665</name>
</gene>
<dbReference type="Proteomes" id="UP000078406">
    <property type="component" value="Unassembled WGS sequence"/>
</dbReference>
<dbReference type="Gene3D" id="1.25.40.10">
    <property type="entry name" value="Tetratricopeptide repeat domain"/>
    <property type="match status" value="1"/>
</dbReference>
<reference evidence="6 7" key="1">
    <citation type="journal article" date="2016" name="Syst. Appl. Microbiol.">
        <title>Vibrio bivalvicida sp. nov., a novel larval pathogen for bivalve molluscs reared in a hatchery.</title>
        <authorList>
            <person name="Dubert J."/>
            <person name="Romalde J.L."/>
            <person name="Prado S."/>
            <person name="Barja J.L."/>
        </authorList>
    </citation>
    <scope>NUCLEOTIDE SEQUENCE [LARGE SCALE GENOMIC DNA]</scope>
    <source>
        <strain evidence="6 7">605</strain>
    </source>
</reference>
<dbReference type="AlphaFoldDB" id="A0A177XV65"/>
<dbReference type="SUPFAM" id="SSF46565">
    <property type="entry name" value="Chaperone J-domain"/>
    <property type="match status" value="1"/>
</dbReference>
<dbReference type="InterPro" id="IPR006597">
    <property type="entry name" value="Sel1-like"/>
</dbReference>
<dbReference type="SMART" id="SM00271">
    <property type="entry name" value="DnaJ"/>
    <property type="match status" value="1"/>
</dbReference>
<dbReference type="Pfam" id="PF08238">
    <property type="entry name" value="Sel1"/>
    <property type="match status" value="3"/>
</dbReference>
<proteinExistence type="predicted"/>
<evidence type="ECO:0000313" key="6">
    <source>
        <dbReference type="EMBL" id="OAJ92409.1"/>
    </source>
</evidence>
<comment type="caution">
    <text evidence="6">The sequence shown here is derived from an EMBL/GenBank/DDBJ whole genome shotgun (WGS) entry which is preliminary data.</text>
</comment>
<feature type="coiled-coil region" evidence="2">
    <location>
        <begin position="235"/>
        <end position="269"/>
    </location>
</feature>
<evidence type="ECO:0000256" key="3">
    <source>
        <dbReference type="SAM" id="Phobius"/>
    </source>
</evidence>
<sequence length="343" mass="39093">MRILPLLLLAYSSISFAQTVEELTQSARNNNVHAQLELAERYSKGQGIEQSDSEAFYWYQQAADNGSDAAAGNLGRAYYKGLGTKIDIENAIFWLSKAAISGDKQAPLLLGQLYEQTTEQPDNLDLAELWYEQAAKENPQAEKDYARVLEQQFNNRRAKQVAAIDQLEVAFDHQDIELSPKAKSLAHHEQTKNTSLYALLAIIVLSSAIIFWLLRSNRTLRALNSTSDSDAQRQQLKLDRELRRKNDTLKQQKRQMEAMYRHIKKLQAQPKQSAKQPVSAQDKPIALACTLFGFNPTKIPDEKQIKLRYKQLSKVYHPDLKGSEEEMKRLNQALKVILKHVNK</sequence>
<dbReference type="InterPro" id="IPR050767">
    <property type="entry name" value="Sel1_AlgK"/>
</dbReference>
<dbReference type="SMART" id="SM00671">
    <property type="entry name" value="SEL1"/>
    <property type="match status" value="3"/>
</dbReference>
<dbReference type="InterPro" id="IPR011990">
    <property type="entry name" value="TPR-like_helical_dom_sf"/>
</dbReference>
<dbReference type="EMBL" id="LLEI02000083">
    <property type="protein sequence ID" value="OAJ92409.1"/>
    <property type="molecule type" value="Genomic_DNA"/>
</dbReference>
<dbReference type="CDD" id="cd06257">
    <property type="entry name" value="DnaJ"/>
    <property type="match status" value="1"/>
</dbReference>
<keyword evidence="3" id="KW-1133">Transmembrane helix</keyword>
<accession>A0A177XV65</accession>
<feature type="domain" description="J" evidence="5">
    <location>
        <begin position="286"/>
        <end position="342"/>
    </location>
</feature>
<keyword evidence="3" id="KW-0472">Membrane</keyword>
<feature type="chain" id="PRO_5008079207" description="J domain-containing protein" evidence="4">
    <location>
        <begin position="18"/>
        <end position="343"/>
    </location>
</feature>
<evidence type="ECO:0000256" key="4">
    <source>
        <dbReference type="SAM" id="SignalP"/>
    </source>
</evidence>
<evidence type="ECO:0000259" key="5">
    <source>
        <dbReference type="SMART" id="SM00271"/>
    </source>
</evidence>
<keyword evidence="1" id="KW-0143">Chaperone</keyword>
<evidence type="ECO:0000313" key="7">
    <source>
        <dbReference type="Proteomes" id="UP000078406"/>
    </source>
</evidence>
<keyword evidence="4" id="KW-0732">Signal</keyword>
<evidence type="ECO:0000256" key="1">
    <source>
        <dbReference type="ARBA" id="ARBA00023186"/>
    </source>
</evidence>
<feature type="signal peptide" evidence="4">
    <location>
        <begin position="1"/>
        <end position="17"/>
    </location>
</feature>
<dbReference type="InterPro" id="IPR001623">
    <property type="entry name" value="DnaJ_domain"/>
</dbReference>
<keyword evidence="3" id="KW-0812">Transmembrane</keyword>
<dbReference type="PANTHER" id="PTHR11102">
    <property type="entry name" value="SEL-1-LIKE PROTEIN"/>
    <property type="match status" value="1"/>
</dbReference>
<dbReference type="RefSeq" id="WP_054962493.1">
    <property type="nucleotide sequence ID" value="NZ_LLEI02000083.1"/>
</dbReference>
<dbReference type="InterPro" id="IPR036869">
    <property type="entry name" value="J_dom_sf"/>
</dbReference>
<evidence type="ECO:0000256" key="2">
    <source>
        <dbReference type="SAM" id="Coils"/>
    </source>
</evidence>